<sequence length="202" mass="22780">MKCEGDDDQAFLDHAQAVFNKHFWKIAIPIHKLALFLHPLCHQLAVCDKVGFKLGDMKRTALGLAKKWNWNQGEAKALAEDIDRYYKCKEPFMGGDENAHNWWKSLPLNSKKHPIKSLAIIIHSIVPHTADVERLFLQLGGVQSPKCSNLSVLVFEKLATVRNSLVNELTWKGIAAGKSTHCKHAHMHTKEGPAVRVPEQNH</sequence>
<evidence type="ECO:0000313" key="1">
    <source>
        <dbReference type="EMBL" id="KAK7021420.1"/>
    </source>
</evidence>
<evidence type="ECO:0008006" key="3">
    <source>
        <dbReference type="Google" id="ProtNLM"/>
    </source>
</evidence>
<dbReference type="InterPro" id="IPR012337">
    <property type="entry name" value="RNaseH-like_sf"/>
</dbReference>
<accession>A0AAW0B692</accession>
<dbReference type="AlphaFoldDB" id="A0AAW0B692"/>
<evidence type="ECO:0000313" key="2">
    <source>
        <dbReference type="Proteomes" id="UP001383192"/>
    </source>
</evidence>
<organism evidence="1 2">
    <name type="scientific">Paramarasmius palmivorus</name>
    <dbReference type="NCBI Taxonomy" id="297713"/>
    <lineage>
        <taxon>Eukaryota</taxon>
        <taxon>Fungi</taxon>
        <taxon>Dikarya</taxon>
        <taxon>Basidiomycota</taxon>
        <taxon>Agaricomycotina</taxon>
        <taxon>Agaricomycetes</taxon>
        <taxon>Agaricomycetidae</taxon>
        <taxon>Agaricales</taxon>
        <taxon>Marasmiineae</taxon>
        <taxon>Marasmiaceae</taxon>
        <taxon>Paramarasmius</taxon>
    </lineage>
</organism>
<proteinExistence type="predicted"/>
<dbReference type="Proteomes" id="UP001383192">
    <property type="component" value="Unassembled WGS sequence"/>
</dbReference>
<comment type="caution">
    <text evidence="1">The sequence shown here is derived from an EMBL/GenBank/DDBJ whole genome shotgun (WGS) entry which is preliminary data.</text>
</comment>
<dbReference type="EMBL" id="JAYKXP010000167">
    <property type="protein sequence ID" value="KAK7021420.1"/>
    <property type="molecule type" value="Genomic_DNA"/>
</dbReference>
<gene>
    <name evidence="1" type="ORF">VNI00_017330</name>
</gene>
<keyword evidence="2" id="KW-1185">Reference proteome</keyword>
<protein>
    <recommendedName>
        <fullName evidence="3">HAT C-terminal dimerisation domain-containing protein</fullName>
    </recommendedName>
</protein>
<name>A0AAW0B692_9AGAR</name>
<dbReference type="SUPFAM" id="SSF53098">
    <property type="entry name" value="Ribonuclease H-like"/>
    <property type="match status" value="1"/>
</dbReference>
<reference evidence="1 2" key="1">
    <citation type="submission" date="2024-01" db="EMBL/GenBank/DDBJ databases">
        <title>A draft genome for a cacao thread blight-causing isolate of Paramarasmius palmivorus.</title>
        <authorList>
            <person name="Baruah I.K."/>
            <person name="Bukari Y."/>
            <person name="Amoako-Attah I."/>
            <person name="Meinhardt L.W."/>
            <person name="Bailey B.A."/>
            <person name="Cohen S.P."/>
        </authorList>
    </citation>
    <scope>NUCLEOTIDE SEQUENCE [LARGE SCALE GENOMIC DNA]</scope>
    <source>
        <strain evidence="1 2">GH-12</strain>
    </source>
</reference>